<dbReference type="KEGG" id="jte:ASJ30_02145"/>
<organism evidence="3 4">
    <name type="scientific">Janibacter indicus</name>
    <dbReference type="NCBI Taxonomy" id="857417"/>
    <lineage>
        <taxon>Bacteria</taxon>
        <taxon>Bacillati</taxon>
        <taxon>Actinomycetota</taxon>
        <taxon>Actinomycetes</taxon>
        <taxon>Micrococcales</taxon>
        <taxon>Intrasporangiaceae</taxon>
        <taxon>Janibacter</taxon>
    </lineage>
</organism>
<dbReference type="AlphaFoldDB" id="A0A1L3MDN8"/>
<keyword evidence="2" id="KW-1133">Transmembrane helix</keyword>
<feature type="transmembrane region" description="Helical" evidence="2">
    <location>
        <begin position="12"/>
        <end position="32"/>
    </location>
</feature>
<dbReference type="Proteomes" id="UP000182938">
    <property type="component" value="Chromosome"/>
</dbReference>
<gene>
    <name evidence="3" type="ORF">ASJ30_02145</name>
</gene>
<dbReference type="RefSeq" id="WP_072623652.1">
    <property type="nucleotide sequence ID" value="NZ_CP013290.1"/>
</dbReference>
<keyword evidence="4" id="KW-1185">Reference proteome</keyword>
<keyword evidence="2" id="KW-0812">Transmembrane</keyword>
<protein>
    <submittedName>
        <fullName evidence="3">Uncharacterized protein</fullName>
    </submittedName>
</protein>
<proteinExistence type="predicted"/>
<feature type="region of interest" description="Disordered" evidence="1">
    <location>
        <begin position="176"/>
        <end position="195"/>
    </location>
</feature>
<evidence type="ECO:0000313" key="4">
    <source>
        <dbReference type="Proteomes" id="UP000182938"/>
    </source>
</evidence>
<reference evidence="3 4" key="1">
    <citation type="submission" date="2015-11" db="EMBL/GenBank/DDBJ databases">
        <authorList>
            <person name="Zhang Y."/>
            <person name="Guo Z."/>
        </authorList>
    </citation>
    <scope>NUCLEOTIDE SEQUENCE [LARGE SCALE GENOMIC DNA]</scope>
    <source>
        <strain evidence="3 4">YFY001</strain>
    </source>
</reference>
<accession>A0A1L3MDN8</accession>
<keyword evidence="2" id="KW-0472">Membrane</keyword>
<evidence type="ECO:0000256" key="2">
    <source>
        <dbReference type="SAM" id="Phobius"/>
    </source>
</evidence>
<evidence type="ECO:0000313" key="3">
    <source>
        <dbReference type="EMBL" id="APH00477.1"/>
    </source>
</evidence>
<dbReference type="EMBL" id="CP013290">
    <property type="protein sequence ID" value="APH00477.1"/>
    <property type="molecule type" value="Genomic_DNA"/>
</dbReference>
<feature type="transmembrane region" description="Helical" evidence="2">
    <location>
        <begin position="38"/>
        <end position="57"/>
    </location>
</feature>
<sequence length="195" mass="19855">MTEPSRGVLRLARTLAWTLAAGGLSTGAHLTAGGGLPSTGGIVLVVGLLVWSGLLLTRWRLGRVALAATLGGAQVVLHTLLSAGHHAPTCAVGGGHHEMVVGCVGGAEVSHTSPAMVLAHTVAALLLALLLARGEEAVWFLAGLLRPVLPRPIRRVVDAAPSEIPARADQPRRAPFVLGGVGRRGPPVRSAPTPA</sequence>
<name>A0A1L3MDN8_9MICO</name>
<evidence type="ECO:0000256" key="1">
    <source>
        <dbReference type="SAM" id="MobiDB-lite"/>
    </source>
</evidence>